<dbReference type="AlphaFoldDB" id="A0A059CBH7"/>
<protein>
    <submittedName>
        <fullName evidence="1">Uncharacterized protein</fullName>
    </submittedName>
</protein>
<accession>A0A059CBH7</accession>
<sequence length="70" mass="8444">MNISKHKPNYLFTKTDTFSSKTYNIIEVSLFIYKLMYVVMRSKQMYKLIMLQEGVKRAEQKYINPLLILF</sequence>
<gene>
    <name evidence="1" type="ORF">EUGRSUZ_D00107</name>
</gene>
<dbReference type="EMBL" id="KK198756">
    <property type="protein sequence ID" value="KCW75727.1"/>
    <property type="molecule type" value="Genomic_DNA"/>
</dbReference>
<dbReference type="InParanoid" id="A0A059CBH7"/>
<name>A0A059CBH7_EUCGR</name>
<proteinExistence type="predicted"/>
<reference evidence="1" key="1">
    <citation type="submission" date="2013-07" db="EMBL/GenBank/DDBJ databases">
        <title>The genome of Eucalyptus grandis.</title>
        <authorList>
            <person name="Schmutz J."/>
            <person name="Hayes R."/>
            <person name="Myburg A."/>
            <person name="Tuskan G."/>
            <person name="Grattapaglia D."/>
            <person name="Rokhsar D.S."/>
        </authorList>
    </citation>
    <scope>NUCLEOTIDE SEQUENCE</scope>
    <source>
        <tissue evidence="1">Leaf extractions</tissue>
    </source>
</reference>
<evidence type="ECO:0000313" key="1">
    <source>
        <dbReference type="EMBL" id="KCW75727.1"/>
    </source>
</evidence>
<organism evidence="1">
    <name type="scientific">Eucalyptus grandis</name>
    <name type="common">Flooded gum</name>
    <dbReference type="NCBI Taxonomy" id="71139"/>
    <lineage>
        <taxon>Eukaryota</taxon>
        <taxon>Viridiplantae</taxon>
        <taxon>Streptophyta</taxon>
        <taxon>Embryophyta</taxon>
        <taxon>Tracheophyta</taxon>
        <taxon>Spermatophyta</taxon>
        <taxon>Magnoliopsida</taxon>
        <taxon>eudicotyledons</taxon>
        <taxon>Gunneridae</taxon>
        <taxon>Pentapetalae</taxon>
        <taxon>rosids</taxon>
        <taxon>malvids</taxon>
        <taxon>Myrtales</taxon>
        <taxon>Myrtaceae</taxon>
        <taxon>Myrtoideae</taxon>
        <taxon>Eucalypteae</taxon>
        <taxon>Eucalyptus</taxon>
    </lineage>
</organism>
<dbReference type="Gramene" id="KCW75727">
    <property type="protein sequence ID" value="KCW75727"/>
    <property type="gene ID" value="EUGRSUZ_D00107"/>
</dbReference>